<dbReference type="PANTHER" id="PTHR30352">
    <property type="entry name" value="PYRUVATE FORMATE-LYASE-ACTIVATING ENZYME"/>
    <property type="match status" value="1"/>
</dbReference>
<dbReference type="GO" id="GO:0046872">
    <property type="term" value="F:metal ion binding"/>
    <property type="evidence" value="ECO:0007669"/>
    <property type="project" value="UniProtKB-KW"/>
</dbReference>
<dbReference type="HOGENOM" id="CLU_044176_1_0_10"/>
<dbReference type="STRING" id="1191523.MROS_1383"/>
<evidence type="ECO:0000256" key="1">
    <source>
        <dbReference type="ARBA" id="ARBA00022485"/>
    </source>
</evidence>
<dbReference type="GO" id="GO:0051539">
    <property type="term" value="F:4 iron, 4 sulfur cluster binding"/>
    <property type="evidence" value="ECO:0007669"/>
    <property type="project" value="UniProtKB-KW"/>
</dbReference>
<dbReference type="GO" id="GO:0016829">
    <property type="term" value="F:lyase activity"/>
    <property type="evidence" value="ECO:0007669"/>
    <property type="project" value="UniProtKB-KW"/>
</dbReference>
<dbReference type="InterPro" id="IPR013785">
    <property type="entry name" value="Aldolase_TIM"/>
</dbReference>
<dbReference type="PANTHER" id="PTHR30352:SF5">
    <property type="entry name" value="PYRUVATE FORMATE-LYASE 1-ACTIVATING ENZYME"/>
    <property type="match status" value="1"/>
</dbReference>
<protein>
    <submittedName>
        <fullName evidence="8">Pyruvate-formate lyase-activating enzyme</fullName>
    </submittedName>
</protein>
<keyword evidence="5 6" id="KW-0411">Iron-sulfur</keyword>
<dbReference type="SUPFAM" id="SSF102114">
    <property type="entry name" value="Radical SAM enzymes"/>
    <property type="match status" value="1"/>
</dbReference>
<sequence length="346" mass="39392">MDRAAGIKYKPAKWWSLNDKGKILCTLCPRYCTIGNNQAGFCYIRQNIDGKLYTLGYGHPTGFAIDPIEKKPLFHFMPGSKILSFGTAGCNLGCKFCQNWSISKAKLDAINSVEASPEDVVNIALKYKTPSIAFTYNDPVIFGEYVIDISRLARERNIKTVMVTAGYIDKEARKEVFQYIDAANVDLKAFTEEFYHKLTFSHLQPVLDTLQWLHNETDVWFEITTLLIPGENDSGDEIKRMCEWILKNLSDRVPLHFTAFHPDFKMRNKPPTPPSTLVHARNIALNMGIKYCYTGNVHNIEGQTTYCPECGNAVIKRDWHSILEISLTEGRCNYCSTKIDGRFFLL</sequence>
<organism evidence="8 9">
    <name type="scientific">Melioribacter roseus (strain DSM 23840 / JCM 17771 / VKM B-2668 / P3M-2)</name>
    <dbReference type="NCBI Taxonomy" id="1191523"/>
    <lineage>
        <taxon>Bacteria</taxon>
        <taxon>Pseudomonadati</taxon>
        <taxon>Ignavibacteriota</taxon>
        <taxon>Ignavibacteria</taxon>
        <taxon>Ignavibacteriales</taxon>
        <taxon>Melioribacteraceae</taxon>
        <taxon>Melioribacter</taxon>
    </lineage>
</organism>
<proteinExistence type="predicted"/>
<evidence type="ECO:0000313" key="9">
    <source>
        <dbReference type="Proteomes" id="UP000009011"/>
    </source>
</evidence>
<dbReference type="eggNOG" id="COG1180">
    <property type="taxonomic scope" value="Bacteria"/>
</dbReference>
<dbReference type="CDD" id="cd01335">
    <property type="entry name" value="Radical_SAM"/>
    <property type="match status" value="1"/>
</dbReference>
<evidence type="ECO:0000256" key="3">
    <source>
        <dbReference type="ARBA" id="ARBA00022723"/>
    </source>
</evidence>
<dbReference type="KEGG" id="mro:MROS_1383"/>
<gene>
    <name evidence="8" type="ordered locus">MROS_1383</name>
</gene>
<feature type="binding site" evidence="6">
    <location>
        <position position="97"/>
    </location>
    <ligand>
        <name>[4Fe-4S] cluster</name>
        <dbReference type="ChEBI" id="CHEBI:49883"/>
        <note>4Fe-4S-S-AdoMet</note>
    </ligand>
</feature>
<comment type="cofactor">
    <cofactor evidence="6">
        <name>[4Fe-4S] cluster</name>
        <dbReference type="ChEBI" id="CHEBI:49883"/>
    </cofactor>
    <text evidence="6">Binds 1 [4Fe-4S] cluster. The cluster is coordinated with 3 cysteines and an exchangeable S-adenosyl-L-methionine.</text>
</comment>
<accession>I6Z630</accession>
<feature type="domain" description="Radical SAM core" evidence="7">
    <location>
        <begin position="75"/>
        <end position="296"/>
    </location>
</feature>
<dbReference type="Proteomes" id="UP000009011">
    <property type="component" value="Chromosome"/>
</dbReference>
<dbReference type="InterPro" id="IPR034457">
    <property type="entry name" value="Organic_radical-activating"/>
</dbReference>
<feature type="binding site" evidence="6">
    <location>
        <position position="94"/>
    </location>
    <ligand>
        <name>[4Fe-4S] cluster</name>
        <dbReference type="ChEBI" id="CHEBI:49883"/>
        <note>4Fe-4S-S-AdoMet</note>
    </ligand>
</feature>
<keyword evidence="9" id="KW-1185">Reference proteome</keyword>
<keyword evidence="2 6" id="KW-0949">S-adenosyl-L-methionine</keyword>
<evidence type="ECO:0000256" key="6">
    <source>
        <dbReference type="PIRSR" id="PIRSR004869-50"/>
    </source>
</evidence>
<dbReference type="InterPro" id="IPR016431">
    <property type="entry name" value="Pyrv-formate_lyase-activ_prd"/>
</dbReference>
<dbReference type="PATRIC" id="fig|1191523.3.peg.1470"/>
<dbReference type="PROSITE" id="PS51918">
    <property type="entry name" value="RADICAL_SAM"/>
    <property type="match status" value="1"/>
</dbReference>
<dbReference type="NCBIfam" id="TIGR04337">
    <property type="entry name" value="AmmeMemoSam_rS"/>
    <property type="match status" value="1"/>
</dbReference>
<dbReference type="InterPro" id="IPR027596">
    <property type="entry name" value="AmmeMemoSam_rS"/>
</dbReference>
<dbReference type="InterPro" id="IPR058240">
    <property type="entry name" value="rSAM_sf"/>
</dbReference>
<keyword evidence="8" id="KW-0670">Pyruvate</keyword>
<dbReference type="SFLD" id="SFLDG01101">
    <property type="entry name" value="Uncharacterised_Radical_SAM_Su"/>
    <property type="match status" value="1"/>
</dbReference>
<keyword evidence="1" id="KW-0004">4Fe-4S</keyword>
<keyword evidence="3 6" id="KW-0479">Metal-binding</keyword>
<dbReference type="AlphaFoldDB" id="I6Z630"/>
<evidence type="ECO:0000256" key="4">
    <source>
        <dbReference type="ARBA" id="ARBA00023004"/>
    </source>
</evidence>
<name>I6Z630_MELRP</name>
<evidence type="ECO:0000256" key="5">
    <source>
        <dbReference type="ARBA" id="ARBA00023014"/>
    </source>
</evidence>
<dbReference type="InterPro" id="IPR007197">
    <property type="entry name" value="rSAM"/>
</dbReference>
<dbReference type="SFLD" id="SFLDS00029">
    <property type="entry name" value="Radical_SAM"/>
    <property type="match status" value="1"/>
</dbReference>
<reference evidence="8 9" key="1">
    <citation type="journal article" date="2013" name="PLoS ONE">
        <title>Genomic analysis of Melioribacter roseus, facultatively anaerobic organotrophic bacterium representing a novel deep lineage within Bacteriodetes/Chlorobi group.</title>
        <authorList>
            <person name="Kadnikov V.V."/>
            <person name="Mardanov A.V."/>
            <person name="Podosokorskaya O.A."/>
            <person name="Gavrilov S.N."/>
            <person name="Kublanov I.V."/>
            <person name="Beletsky A.V."/>
            <person name="Bonch-Osmolovskaya E.A."/>
            <person name="Ravin N.V."/>
        </authorList>
    </citation>
    <scope>NUCLEOTIDE SEQUENCE [LARGE SCALE GENOMIC DNA]</scope>
    <source>
        <strain evidence="9">JCM 17771 / P3M-2</strain>
    </source>
</reference>
<evidence type="ECO:0000256" key="2">
    <source>
        <dbReference type="ARBA" id="ARBA00022691"/>
    </source>
</evidence>
<dbReference type="RefSeq" id="WP_014856054.1">
    <property type="nucleotide sequence ID" value="NC_018178.1"/>
</dbReference>
<dbReference type="OrthoDB" id="9781783at2"/>
<evidence type="ECO:0000259" key="7">
    <source>
        <dbReference type="PROSITE" id="PS51918"/>
    </source>
</evidence>
<evidence type="ECO:0000313" key="8">
    <source>
        <dbReference type="EMBL" id="AFN74620.1"/>
    </source>
</evidence>
<dbReference type="Gene3D" id="3.20.20.70">
    <property type="entry name" value="Aldolase class I"/>
    <property type="match status" value="1"/>
</dbReference>
<dbReference type="PIRSF" id="PIRSF004869">
    <property type="entry name" value="PflX_prd"/>
    <property type="match status" value="1"/>
</dbReference>
<dbReference type="Pfam" id="PF04055">
    <property type="entry name" value="Radical_SAM"/>
    <property type="match status" value="1"/>
</dbReference>
<keyword evidence="4 6" id="KW-0408">Iron</keyword>
<dbReference type="EMBL" id="CP003557">
    <property type="protein sequence ID" value="AFN74620.1"/>
    <property type="molecule type" value="Genomic_DNA"/>
</dbReference>
<feature type="binding site" evidence="6">
    <location>
        <position position="90"/>
    </location>
    <ligand>
        <name>[4Fe-4S] cluster</name>
        <dbReference type="ChEBI" id="CHEBI:49883"/>
        <note>4Fe-4S-S-AdoMet</note>
    </ligand>
</feature>
<keyword evidence="8" id="KW-0456">Lyase</keyword>